<feature type="repeat" description="TPR" evidence="3">
    <location>
        <begin position="565"/>
        <end position="598"/>
    </location>
</feature>
<proteinExistence type="predicted"/>
<dbReference type="PROSITE" id="PS50293">
    <property type="entry name" value="TPR_REGION"/>
    <property type="match status" value="3"/>
</dbReference>
<dbReference type="OrthoDB" id="736449at2"/>
<dbReference type="Pfam" id="PF00515">
    <property type="entry name" value="TPR_1"/>
    <property type="match status" value="1"/>
</dbReference>
<evidence type="ECO:0000256" key="1">
    <source>
        <dbReference type="ARBA" id="ARBA00022737"/>
    </source>
</evidence>
<dbReference type="SUPFAM" id="SSF48452">
    <property type="entry name" value="TPR-like"/>
    <property type="match status" value="1"/>
</dbReference>
<feature type="repeat" description="TPR" evidence="3">
    <location>
        <begin position="666"/>
        <end position="699"/>
    </location>
</feature>
<keyword evidence="5" id="KW-1185">Reference proteome</keyword>
<dbReference type="Gene3D" id="1.25.40.10">
    <property type="entry name" value="Tetratricopeptide repeat domain"/>
    <property type="match status" value="3"/>
</dbReference>
<dbReference type="PANTHER" id="PTHR12558">
    <property type="entry name" value="CELL DIVISION CYCLE 16,23,27"/>
    <property type="match status" value="1"/>
</dbReference>
<dbReference type="InterPro" id="IPR011990">
    <property type="entry name" value="TPR-like_helical_dom_sf"/>
</dbReference>
<comment type="caution">
    <text evidence="4">The sequence shown here is derived from an EMBL/GenBank/DDBJ whole genome shotgun (WGS) entry which is preliminary data.</text>
</comment>
<keyword evidence="2 3" id="KW-0802">TPR repeat</keyword>
<dbReference type="AlphaFoldDB" id="A0A4R0MXQ0"/>
<accession>A0A4R0MXQ0</accession>
<dbReference type="Proteomes" id="UP000292884">
    <property type="component" value="Unassembled WGS sequence"/>
</dbReference>
<feature type="repeat" description="TPR" evidence="3">
    <location>
        <begin position="497"/>
        <end position="530"/>
    </location>
</feature>
<evidence type="ECO:0000313" key="5">
    <source>
        <dbReference type="Proteomes" id="UP000292884"/>
    </source>
</evidence>
<dbReference type="InterPro" id="IPR013105">
    <property type="entry name" value="TPR_2"/>
</dbReference>
<evidence type="ECO:0000256" key="3">
    <source>
        <dbReference type="PROSITE-ProRule" id="PRU00339"/>
    </source>
</evidence>
<gene>
    <name evidence="4" type="ORF">EZ428_09890</name>
</gene>
<reference evidence="4 5" key="1">
    <citation type="submission" date="2019-02" db="EMBL/GenBank/DDBJ databases">
        <title>Pedobacter sp. RP-1-13 sp. nov., isolated from Arctic soil.</title>
        <authorList>
            <person name="Dahal R.H."/>
        </authorList>
    </citation>
    <scope>NUCLEOTIDE SEQUENCE [LARGE SCALE GENOMIC DNA]</scope>
    <source>
        <strain evidence="4 5">RP-1-13</strain>
    </source>
</reference>
<evidence type="ECO:0000313" key="4">
    <source>
        <dbReference type="EMBL" id="TCC92035.1"/>
    </source>
</evidence>
<feature type="repeat" description="TPR" evidence="3">
    <location>
        <begin position="463"/>
        <end position="496"/>
    </location>
</feature>
<dbReference type="RefSeq" id="WP_131552976.1">
    <property type="nucleotide sequence ID" value="NZ_SJSK01000002.1"/>
</dbReference>
<dbReference type="InterPro" id="IPR006597">
    <property type="entry name" value="Sel1-like"/>
</dbReference>
<dbReference type="SMART" id="SM00671">
    <property type="entry name" value="SEL1"/>
    <property type="match status" value="4"/>
</dbReference>
<feature type="repeat" description="TPR" evidence="3">
    <location>
        <begin position="395"/>
        <end position="428"/>
    </location>
</feature>
<name>A0A4R0MXQ0_9SPHI</name>
<dbReference type="PROSITE" id="PS50005">
    <property type="entry name" value="TPR"/>
    <property type="match status" value="6"/>
</dbReference>
<dbReference type="InterPro" id="IPR019734">
    <property type="entry name" value="TPR_rpt"/>
</dbReference>
<evidence type="ECO:0000256" key="2">
    <source>
        <dbReference type="ARBA" id="ARBA00022803"/>
    </source>
</evidence>
<keyword evidence="1" id="KW-0677">Repeat</keyword>
<dbReference type="EMBL" id="SJSK01000002">
    <property type="protein sequence ID" value="TCC92035.1"/>
    <property type="molecule type" value="Genomic_DNA"/>
</dbReference>
<organism evidence="4 5">
    <name type="scientific">Pedobacter frigiditerrae</name>
    <dbReference type="NCBI Taxonomy" id="2530452"/>
    <lineage>
        <taxon>Bacteria</taxon>
        <taxon>Pseudomonadati</taxon>
        <taxon>Bacteroidota</taxon>
        <taxon>Sphingobacteriia</taxon>
        <taxon>Sphingobacteriales</taxon>
        <taxon>Sphingobacteriaceae</taxon>
        <taxon>Pedobacter</taxon>
    </lineage>
</organism>
<feature type="repeat" description="TPR" evidence="3">
    <location>
        <begin position="361"/>
        <end position="394"/>
    </location>
</feature>
<dbReference type="Pfam" id="PF13181">
    <property type="entry name" value="TPR_8"/>
    <property type="match status" value="5"/>
</dbReference>
<dbReference type="SUPFAM" id="SSF81901">
    <property type="entry name" value="HCP-like"/>
    <property type="match status" value="1"/>
</dbReference>
<protein>
    <submittedName>
        <fullName evidence="4">Tetratricopeptide repeat protein</fullName>
    </submittedName>
</protein>
<dbReference type="Pfam" id="PF07719">
    <property type="entry name" value="TPR_2"/>
    <property type="match status" value="1"/>
</dbReference>
<sequence>MLAYDAPTAAYMTKGTVSIKFLQDYLETYIANNKAKEVLLIVDACKSGKLAGGMEGIKMTMQALGKEWSGQITKILSAQEGELSLENPKWGGGRGVFSYYFMKGIQGLANRNTDNVITAGELALYLPLKVGDETANSQNPKIDGDAKRQLFTFDNILLADAKKDELIIPAGQMIAANTKKGFADEITPAVADAYAKYNEFVKKGWLLWGEKETDTVNSALHIYNRLLNDPSAIAIRPSLKSSFFAALQKRSQNKLDDYIKGIPDLFTVKDLRTIKEIIFASTMVEKNHILHDYINARALFFNSLQVDDDLQAIKILKSALKLEEDAAYIYNRIGLRFSDAGMTDSAIYYCEKAKELAPKWLFPYNNLAIDYNTLKQYDKALKNCEEGISINPNFGGIYNVMGTVYEKKGELDRALELYNKAIALDSLQSLPYLNASKVLIEKGLAKDALTFAMKSSALDPKSGDAYNEIGRCYQSLYNYDEAIKFYKKAFSLDTTETIYYNNAGNLLYNQHKYEEALLIYKKAITINPQEEETWINLSDTYHALAKRSDAISYYQEYIKSNNNSNYPYLRLAEYYNDNGDKAEALKLYTKALKYNSNLDEVYIAIANTNIELGNFIKGYAFCIKAAEMNVYESYPMLNKAIRENPLILLESYKFYTDSLSPKISNDRYYLHLGDIFFANKQYAKALDFYEKGIAVSNSKLIKIYHQAIKSSIFLKDYKKAIIYSNMAINKYPSNFDTYYLLASIYSLGNDIPNALKYFSLAIDNGFDDPSQTYADANLINLRKSQKFKELMKKNFPNGIK</sequence>
<dbReference type="PANTHER" id="PTHR12558:SF13">
    <property type="entry name" value="CELL DIVISION CYCLE PROTEIN 27 HOMOLOG"/>
    <property type="match status" value="1"/>
</dbReference>
<dbReference type="SMART" id="SM00028">
    <property type="entry name" value="TPR"/>
    <property type="match status" value="10"/>
</dbReference>
<dbReference type="NCBIfam" id="NF047558">
    <property type="entry name" value="TPR_END_plus"/>
    <property type="match status" value="1"/>
</dbReference>